<dbReference type="InterPro" id="IPR013096">
    <property type="entry name" value="Cupin_2"/>
</dbReference>
<dbReference type="RefSeq" id="WP_122253800.1">
    <property type="nucleotide sequence ID" value="NZ_RDQL01000005.1"/>
</dbReference>
<evidence type="ECO:0000313" key="3">
    <source>
        <dbReference type="EMBL" id="RMX00520.1"/>
    </source>
</evidence>
<sequence>MDHPIPALPHVLDIAAHLQAQPQQSVRTLLQTVDGINLVLWQIPPGASLPPHRHPHGTDIWFVLQGSAELLDDAQSHRTVHAGHIVLIGRHQCHGVRNTAQQDCVLVSVVPVSAGFEPLS</sequence>
<proteinExistence type="predicted"/>
<dbReference type="GO" id="GO:0046872">
    <property type="term" value="F:metal ion binding"/>
    <property type="evidence" value="ECO:0007669"/>
    <property type="project" value="UniProtKB-KW"/>
</dbReference>
<feature type="domain" description="Cupin type-2" evidence="2">
    <location>
        <begin position="40"/>
        <end position="110"/>
    </location>
</feature>
<reference evidence="3 4" key="1">
    <citation type="submission" date="2018-10" db="EMBL/GenBank/DDBJ databases">
        <title>Comamonadaceae CDC group NO-1 genome sequencing and assembly.</title>
        <authorList>
            <person name="Bernier A.-M."/>
            <person name="Bernard K."/>
        </authorList>
    </citation>
    <scope>NUCLEOTIDE SEQUENCE [LARGE SCALE GENOMIC DNA]</scope>
    <source>
        <strain evidence="3 4">NML161473</strain>
    </source>
</reference>
<evidence type="ECO:0000313" key="4">
    <source>
        <dbReference type="Proteomes" id="UP000267035"/>
    </source>
</evidence>
<dbReference type="AlphaFoldDB" id="A0A3M6QBT6"/>
<evidence type="ECO:0000256" key="1">
    <source>
        <dbReference type="ARBA" id="ARBA00022723"/>
    </source>
</evidence>
<dbReference type="PANTHER" id="PTHR35848:SF6">
    <property type="entry name" value="CUPIN TYPE-2 DOMAIN-CONTAINING PROTEIN"/>
    <property type="match status" value="1"/>
</dbReference>
<dbReference type="Pfam" id="PF07883">
    <property type="entry name" value="Cupin_2"/>
    <property type="match status" value="1"/>
</dbReference>
<dbReference type="EMBL" id="RDQL01000005">
    <property type="protein sequence ID" value="RMX00520.1"/>
    <property type="molecule type" value="Genomic_DNA"/>
</dbReference>
<dbReference type="InterPro" id="IPR011051">
    <property type="entry name" value="RmlC_Cupin_sf"/>
</dbReference>
<dbReference type="InterPro" id="IPR051610">
    <property type="entry name" value="GPI/OXD"/>
</dbReference>
<name>A0A3M6QBT6_9BURK</name>
<dbReference type="InterPro" id="IPR014710">
    <property type="entry name" value="RmlC-like_jellyroll"/>
</dbReference>
<evidence type="ECO:0000259" key="2">
    <source>
        <dbReference type="Pfam" id="PF07883"/>
    </source>
</evidence>
<keyword evidence="1" id="KW-0479">Metal-binding</keyword>
<dbReference type="PANTHER" id="PTHR35848">
    <property type="entry name" value="OXALATE-BINDING PROTEIN"/>
    <property type="match status" value="1"/>
</dbReference>
<keyword evidence="4" id="KW-1185">Reference proteome</keyword>
<gene>
    <name evidence="3" type="ORF">EBQ25_04765</name>
</gene>
<accession>A0A3M6QBT6</accession>
<dbReference type="SUPFAM" id="SSF51182">
    <property type="entry name" value="RmlC-like cupins"/>
    <property type="match status" value="1"/>
</dbReference>
<dbReference type="Gene3D" id="2.60.120.10">
    <property type="entry name" value="Jelly Rolls"/>
    <property type="match status" value="1"/>
</dbReference>
<protein>
    <submittedName>
        <fullName evidence="3">Cupin domain-containing protein</fullName>
    </submittedName>
</protein>
<comment type="caution">
    <text evidence="3">The sequence shown here is derived from an EMBL/GenBank/DDBJ whole genome shotgun (WGS) entry which is preliminary data.</text>
</comment>
<organism evidence="3 4">
    <name type="scientific">Allofranklinella schreckenbergeri</name>
    <dbReference type="NCBI Taxonomy" id="1076744"/>
    <lineage>
        <taxon>Bacteria</taxon>
        <taxon>Pseudomonadati</taxon>
        <taxon>Pseudomonadota</taxon>
        <taxon>Betaproteobacteria</taxon>
        <taxon>Burkholderiales</taxon>
        <taxon>Comamonadaceae</taxon>
        <taxon>Allofranklinella</taxon>
    </lineage>
</organism>
<dbReference type="Proteomes" id="UP000267035">
    <property type="component" value="Unassembled WGS sequence"/>
</dbReference>